<dbReference type="SUPFAM" id="SSF55271">
    <property type="entry name" value="DNA repair protein MutS, domain I"/>
    <property type="match status" value="1"/>
</dbReference>
<dbReference type="GO" id="GO:0006298">
    <property type="term" value="P:mismatch repair"/>
    <property type="evidence" value="ECO:0007669"/>
    <property type="project" value="UniProtKB-UniRule"/>
</dbReference>
<dbReference type="Pfam" id="PF05188">
    <property type="entry name" value="MutS_II"/>
    <property type="match status" value="1"/>
</dbReference>
<gene>
    <name evidence="11" type="ordered locus">Dgeo_1537</name>
</gene>
<keyword evidence="3 8" id="KW-0227">DNA damage</keyword>
<evidence type="ECO:0000256" key="1">
    <source>
        <dbReference type="ARBA" id="ARBA00006271"/>
    </source>
</evidence>
<dbReference type="HOGENOM" id="CLU_002472_3_1_0"/>
<dbReference type="Pfam" id="PF00488">
    <property type="entry name" value="MutS_V"/>
    <property type="match status" value="1"/>
</dbReference>
<dbReference type="InterPro" id="IPR017261">
    <property type="entry name" value="DNA_mismatch_repair_MutS/MSH"/>
</dbReference>
<dbReference type="Gene3D" id="3.40.1170.10">
    <property type="entry name" value="DNA repair protein MutS, domain I"/>
    <property type="match status" value="1"/>
</dbReference>
<dbReference type="AlphaFoldDB" id="Q1IY52"/>
<sequence>MSLLSQLQPPFRPQQNGVRYAPPMPVGVPQNVLKGTGSGVLPPMLEQYVALRDAHPDFLLLFQVGDFYETFGEDAERLSRLLGIALTHKSSKDFSTPMAGVPLRTLDSNVERLLAAGVRVAVADQVEEPGSGLVERKVTQLLTPGTVTEERHLTADENYLGAVATGDGYALALLDVSTGEFRCAAFHTRTALYDELARHRAREVLLAPELSGNAALLADFQARFPVMLSPANFDEENARQELEAVLGEVPGSLGSAALVRACGAVLGYARLTQQGRLEMVRRVVRFEPGAHMRLSDAAVRALEVFTPQSPQGMTLMDVLNETRTAGGRRRLRAWLRAPLLDELSIRARLDAVETLTRAPDLRGAVRALLYRAHDLERLSARVATRRASPREVASLARTLELLPEAMNLLGDQDGLLAGIRARLGALPDVVTLIRAALVDDPPLRVGEGGLIRDGFHAELDGLRSEALGHRAWLAELEASERARTGISSLKVGFNNVFGYYLEVSGPNLSKVPADYRQIATLKDRARFTRPDLREREREIARLEAAAGRLELEVFTELRDGLSAHAEALAEAAGALAELDVLAALAEIAVNWGWVRPQTVAGHARLVQARHPVVERATGGRFVPNDAELGPHRHTLLLTGPNMAGKSTYLRTVALCALLHQIGAFVPADHAELPIYDAIHTRIGASDDLAGGRSTFMVEMSELAAILHGVTHRSLVILDEVGRGTSTLDGLAIAQAALEHLHAAGAHTLFATHYFELTRLEADLPGLVNLHVAAEEDEGSGLTFYHQVIPGAARQSYGVEVARLAGLPAPVTSRAARLLTALNAGGDDRKLLRELAALDLGRLTPLQALEVLHRWQAEARGSFSPEDRGPSAESAAAGEHA</sequence>
<keyword evidence="6 8" id="KW-0234">DNA repair</keyword>
<dbReference type="PIRSF" id="PIRSF037677">
    <property type="entry name" value="DNA_mis_repair_Msh6"/>
    <property type="match status" value="1"/>
</dbReference>
<dbReference type="SMART" id="SM00533">
    <property type="entry name" value="MUTSd"/>
    <property type="match status" value="1"/>
</dbReference>
<dbReference type="InterPro" id="IPR036187">
    <property type="entry name" value="DNA_mismatch_repair_MutS_sf"/>
</dbReference>
<evidence type="ECO:0000256" key="7">
    <source>
        <dbReference type="NCBIfam" id="TIGR01070"/>
    </source>
</evidence>
<evidence type="ECO:0000256" key="2">
    <source>
        <dbReference type="ARBA" id="ARBA00022741"/>
    </source>
</evidence>
<dbReference type="PANTHER" id="PTHR11361">
    <property type="entry name" value="DNA MISMATCH REPAIR PROTEIN MUTS FAMILY MEMBER"/>
    <property type="match status" value="1"/>
</dbReference>
<keyword evidence="4" id="KW-0067">ATP-binding</keyword>
<dbReference type="Pfam" id="PF01624">
    <property type="entry name" value="MutS_I"/>
    <property type="match status" value="1"/>
</dbReference>
<dbReference type="SUPFAM" id="SSF52540">
    <property type="entry name" value="P-loop containing nucleoside triphosphate hydrolases"/>
    <property type="match status" value="1"/>
</dbReference>
<dbReference type="InterPro" id="IPR007861">
    <property type="entry name" value="DNA_mismatch_repair_MutS_clamp"/>
</dbReference>
<dbReference type="Pfam" id="PF05190">
    <property type="entry name" value="MutS_IV"/>
    <property type="match status" value="1"/>
</dbReference>
<dbReference type="InterPro" id="IPR007696">
    <property type="entry name" value="DNA_mismatch_repair_MutS_core"/>
</dbReference>
<dbReference type="Pfam" id="PF05192">
    <property type="entry name" value="MutS_III"/>
    <property type="match status" value="1"/>
</dbReference>
<evidence type="ECO:0000313" key="12">
    <source>
        <dbReference type="Proteomes" id="UP000002431"/>
    </source>
</evidence>
<dbReference type="InterPro" id="IPR045076">
    <property type="entry name" value="MutS"/>
</dbReference>
<dbReference type="PROSITE" id="PS00486">
    <property type="entry name" value="DNA_MISMATCH_REPAIR_2"/>
    <property type="match status" value="1"/>
</dbReference>
<keyword evidence="2 8" id="KW-0547">Nucleotide-binding</keyword>
<dbReference type="InterPro" id="IPR000432">
    <property type="entry name" value="DNA_mismatch_repair_MutS_C"/>
</dbReference>
<dbReference type="PANTHER" id="PTHR11361:SF34">
    <property type="entry name" value="DNA MISMATCH REPAIR PROTEIN MSH1, MITOCHONDRIAL"/>
    <property type="match status" value="1"/>
</dbReference>
<feature type="domain" description="DNA mismatch repair proteins mutS family" evidence="10">
    <location>
        <begin position="713"/>
        <end position="729"/>
    </location>
</feature>
<keyword evidence="5 8" id="KW-0238">DNA-binding</keyword>
<dbReference type="SUPFAM" id="SSF48334">
    <property type="entry name" value="DNA repair protein MutS, domain III"/>
    <property type="match status" value="1"/>
</dbReference>
<proteinExistence type="inferred from homology"/>
<dbReference type="Gene3D" id="3.30.420.110">
    <property type="entry name" value="MutS, connector domain"/>
    <property type="match status" value="1"/>
</dbReference>
<name>Q1IY52_DEIGD</name>
<evidence type="ECO:0000256" key="6">
    <source>
        <dbReference type="ARBA" id="ARBA00023204"/>
    </source>
</evidence>
<evidence type="ECO:0000259" key="10">
    <source>
        <dbReference type="PROSITE" id="PS00486"/>
    </source>
</evidence>
<dbReference type="NCBIfam" id="TIGR01070">
    <property type="entry name" value="mutS1"/>
    <property type="match status" value="1"/>
</dbReference>
<accession>Q1IY52</accession>
<dbReference type="GO" id="GO:0030983">
    <property type="term" value="F:mismatched DNA binding"/>
    <property type="evidence" value="ECO:0007669"/>
    <property type="project" value="InterPro"/>
</dbReference>
<dbReference type="STRING" id="319795.Dgeo_1537"/>
<organism evidence="11 12">
    <name type="scientific">Deinococcus geothermalis (strain DSM 11300 / CIP 105573 / AG-3a)</name>
    <dbReference type="NCBI Taxonomy" id="319795"/>
    <lineage>
        <taxon>Bacteria</taxon>
        <taxon>Thermotogati</taxon>
        <taxon>Deinococcota</taxon>
        <taxon>Deinococci</taxon>
        <taxon>Deinococcales</taxon>
        <taxon>Deinococcaceae</taxon>
        <taxon>Deinococcus</taxon>
    </lineage>
</organism>
<comment type="function">
    <text evidence="8">This protein is involved in the repair of mismatches in DNA.</text>
</comment>
<reference evidence="11" key="1">
    <citation type="submission" date="2006-04" db="EMBL/GenBank/DDBJ databases">
        <title>Complete sequence of chromosome of Deinococcus geothermalis DSM 11300.</title>
        <authorList>
            <consortium name="US DOE Joint Genome Institute"/>
            <person name="Copeland A."/>
            <person name="Lucas S."/>
            <person name="Lapidus A."/>
            <person name="Barry K."/>
            <person name="Detter J.C."/>
            <person name="Glavina del Rio T."/>
            <person name="Hammon N."/>
            <person name="Israni S."/>
            <person name="Dalin E."/>
            <person name="Tice H."/>
            <person name="Pitluck S."/>
            <person name="Brettin T."/>
            <person name="Bruce D."/>
            <person name="Han C."/>
            <person name="Tapia R."/>
            <person name="Saunders E."/>
            <person name="Gilna P."/>
            <person name="Schmutz J."/>
            <person name="Larimer F."/>
            <person name="Land M."/>
            <person name="Hauser L."/>
            <person name="Kyrpides N."/>
            <person name="Kim E."/>
            <person name="Daly M.J."/>
            <person name="Fredrickson J.K."/>
            <person name="Makarova K.S."/>
            <person name="Gaidamakova E.K."/>
            <person name="Zhai M."/>
            <person name="Richardson P."/>
        </authorList>
    </citation>
    <scope>NUCLEOTIDE SEQUENCE</scope>
    <source>
        <strain evidence="11">DSM 11300</strain>
    </source>
</reference>
<dbReference type="InterPro" id="IPR005748">
    <property type="entry name" value="DNA_mismatch_repair_MutS"/>
</dbReference>
<dbReference type="GO" id="GO:0005524">
    <property type="term" value="F:ATP binding"/>
    <property type="evidence" value="ECO:0007669"/>
    <property type="project" value="UniProtKB-UniRule"/>
</dbReference>
<dbReference type="NCBIfam" id="NF003810">
    <property type="entry name" value="PRK05399.1"/>
    <property type="match status" value="1"/>
</dbReference>
<dbReference type="GO" id="GO:0140664">
    <property type="term" value="F:ATP-dependent DNA damage sensor activity"/>
    <property type="evidence" value="ECO:0007669"/>
    <property type="project" value="InterPro"/>
</dbReference>
<evidence type="ECO:0000256" key="4">
    <source>
        <dbReference type="ARBA" id="ARBA00022840"/>
    </source>
</evidence>
<dbReference type="Proteomes" id="UP000002431">
    <property type="component" value="Chromosome"/>
</dbReference>
<evidence type="ECO:0000313" key="11">
    <source>
        <dbReference type="EMBL" id="ABF45832.1"/>
    </source>
</evidence>
<dbReference type="InterPro" id="IPR027417">
    <property type="entry name" value="P-loop_NTPase"/>
</dbReference>
<evidence type="ECO:0000256" key="8">
    <source>
        <dbReference type="RuleBase" id="RU003756"/>
    </source>
</evidence>
<keyword evidence="12" id="KW-1185">Reference proteome</keyword>
<evidence type="ECO:0000256" key="5">
    <source>
        <dbReference type="ARBA" id="ARBA00023125"/>
    </source>
</evidence>
<protein>
    <recommendedName>
        <fullName evidence="7">DNA mismatch repair protein MutS</fullName>
    </recommendedName>
</protein>
<feature type="region of interest" description="Disordered" evidence="9">
    <location>
        <begin position="860"/>
        <end position="880"/>
    </location>
</feature>
<dbReference type="InterPro" id="IPR007695">
    <property type="entry name" value="DNA_mismatch_repair_MutS-lik_N"/>
</dbReference>
<dbReference type="InterPro" id="IPR007860">
    <property type="entry name" value="DNA_mmatch_repair_MutS_con_dom"/>
</dbReference>
<dbReference type="InterPro" id="IPR036678">
    <property type="entry name" value="MutS_con_dom_sf"/>
</dbReference>
<dbReference type="Gene3D" id="3.40.50.300">
    <property type="entry name" value="P-loop containing nucleotide triphosphate hydrolases"/>
    <property type="match status" value="1"/>
</dbReference>
<dbReference type="Gene3D" id="1.10.1420.10">
    <property type="match status" value="2"/>
</dbReference>
<evidence type="ECO:0000256" key="9">
    <source>
        <dbReference type="SAM" id="MobiDB-lite"/>
    </source>
</evidence>
<dbReference type="eggNOG" id="COG0249">
    <property type="taxonomic scope" value="Bacteria"/>
</dbReference>
<dbReference type="KEGG" id="dge:Dgeo_1537"/>
<evidence type="ECO:0000256" key="3">
    <source>
        <dbReference type="ARBA" id="ARBA00022763"/>
    </source>
</evidence>
<dbReference type="EMBL" id="CP000359">
    <property type="protein sequence ID" value="ABF45832.1"/>
    <property type="molecule type" value="Genomic_DNA"/>
</dbReference>
<dbReference type="InterPro" id="IPR016151">
    <property type="entry name" value="DNA_mismatch_repair_MutS_N"/>
</dbReference>
<dbReference type="SUPFAM" id="SSF53150">
    <property type="entry name" value="DNA repair protein MutS, domain II"/>
    <property type="match status" value="1"/>
</dbReference>
<comment type="similarity">
    <text evidence="1 8">Belongs to the DNA mismatch repair MutS family.</text>
</comment>
<dbReference type="SMART" id="SM00534">
    <property type="entry name" value="MUTSac"/>
    <property type="match status" value="1"/>
</dbReference>